<sequence length="364" mass="41074">MDLERAMLDKLIGEVLESQFGLKICFGYNRNYKAMLIVVNGALDTLALVTSLDYLSPLLLEPIPKQGQDQRRVEEMAGGHGGGIAYKDLTMHKAKRWHTITGKGLCAVMWAKQDSPLVLGGDIHERLNAEKALIQCQDDIVLVNTRLSRLEPRIRNRERFDDQLFSKERDRFYREPYYALDLRIGVDVYEMPTKITYDFRNTCRDTDNLTSDGSPVHRLIDQHSVDYCRWADLIGPESVRLLKTVETECSRLGLNAFLATCCSSPSSEPHMQKWMVADSSSGKSKDTWCNVWILRSIILINVFNISSVFVRQSRLRIGPPVTCSILFGAKCSLSGLNSLRRASFVFAILLSNNPVVIGVLIPSL</sequence>
<comment type="caution">
    <text evidence="1">The sequence shown here is derived from an EMBL/GenBank/DDBJ whole genome shotgun (WGS) entry which is preliminary data.</text>
</comment>
<reference evidence="2" key="1">
    <citation type="journal article" date="2019" name="Gigascience">
        <title>De novo genome assembly of the endangered Acer yangbiense, a plant species with extremely small populations endemic to Yunnan Province, China.</title>
        <authorList>
            <person name="Yang J."/>
            <person name="Wariss H.M."/>
            <person name="Tao L."/>
            <person name="Zhang R."/>
            <person name="Yun Q."/>
            <person name="Hollingsworth P."/>
            <person name="Dao Z."/>
            <person name="Luo G."/>
            <person name="Guo H."/>
            <person name="Ma Y."/>
            <person name="Sun W."/>
        </authorList>
    </citation>
    <scope>NUCLEOTIDE SEQUENCE [LARGE SCALE GENOMIC DNA]</scope>
    <source>
        <strain evidence="2">cv. br00</strain>
    </source>
</reference>
<dbReference type="EMBL" id="VDCV01000007">
    <property type="protein sequence ID" value="KAB5547932.1"/>
    <property type="molecule type" value="Genomic_DNA"/>
</dbReference>
<evidence type="ECO:0000313" key="1">
    <source>
        <dbReference type="EMBL" id="KAB5547932.1"/>
    </source>
</evidence>
<name>A0A5N5LZ03_9ROSI</name>
<protein>
    <submittedName>
        <fullName evidence="1">Uncharacterized protein</fullName>
    </submittedName>
</protein>
<gene>
    <name evidence="1" type="ORF">DKX38_011338</name>
</gene>
<organism evidence="1 2">
    <name type="scientific">Salix brachista</name>
    <dbReference type="NCBI Taxonomy" id="2182728"/>
    <lineage>
        <taxon>Eukaryota</taxon>
        <taxon>Viridiplantae</taxon>
        <taxon>Streptophyta</taxon>
        <taxon>Embryophyta</taxon>
        <taxon>Tracheophyta</taxon>
        <taxon>Spermatophyta</taxon>
        <taxon>Magnoliopsida</taxon>
        <taxon>eudicotyledons</taxon>
        <taxon>Gunneridae</taxon>
        <taxon>Pentapetalae</taxon>
        <taxon>rosids</taxon>
        <taxon>fabids</taxon>
        <taxon>Malpighiales</taxon>
        <taxon>Salicaceae</taxon>
        <taxon>Saliceae</taxon>
        <taxon>Salix</taxon>
    </lineage>
</organism>
<proteinExistence type="predicted"/>
<accession>A0A5N5LZ03</accession>
<keyword evidence="2" id="KW-1185">Reference proteome</keyword>
<dbReference type="Proteomes" id="UP000326939">
    <property type="component" value="Chromosome 7"/>
</dbReference>
<dbReference type="AlphaFoldDB" id="A0A5N5LZ03"/>
<evidence type="ECO:0000313" key="2">
    <source>
        <dbReference type="Proteomes" id="UP000326939"/>
    </source>
</evidence>